<dbReference type="AlphaFoldDB" id="A0A246B6G6"/>
<gene>
    <name evidence="2" type="ORF">AP75_13740</name>
</gene>
<feature type="chain" id="PRO_5012941715" description="Peptidase M1 membrane alanine aminopeptidase domain-containing protein" evidence="1">
    <location>
        <begin position="20"/>
        <end position="567"/>
    </location>
</feature>
<keyword evidence="1" id="KW-0732">Signal</keyword>
<sequence>MINKILTFLFLINFSIVLAQKTVNAKIIIDENNNLKISETFASKKNIIIFPNYITLDSSAKFLSNETSNLKSYDVSDKVDYVINIDKSNANNDFFITTIRYLGLEKSDFTKEKKFNLNISSKDYNIIFPTENDLQRKYIATPIIVAGKFKNFEVNGFQVYYLEKENGLLEEIKKATEGMSKSFEFFSNYFGKKEKPKIIFAPINGPSITNENIIIYNSAIFKNDAPRTTVSHEIAHIWFGGDGIIFKENSLTEALAEFLAFEYLKATYHSENFNKYFEDLIGYKQFITEGKKSFVGFANQNLEKNEKKLFSYNLLPLYLYSKQKNDANFINIIGEFYKYKKYDRTTSLDELNFFLQSKGYETLFTDKIPDFYFSECGKSKLCINSNSEKIYNLEIESTTMDNLNTKKNIKISNKSPEIIDINNIKKITLDPEYKIQQVSRLNDIWNAEDNNIFKRNRYFSTAKLNPKMLEISNEIGNYLNNLDNNEITKNLVIDEKDKVKFKELKTKYLISKSIILSGASSSFSEKNNSLYLNFSFNDKANNDINILKMTLKLDNQNQKLESLETEE</sequence>
<reference evidence="2 3" key="1">
    <citation type="submission" date="2017-05" db="EMBL/GenBank/DDBJ databases">
        <title>Genome of Chryseobacterium haifense.</title>
        <authorList>
            <person name="Newman J.D."/>
        </authorList>
    </citation>
    <scope>NUCLEOTIDE SEQUENCE [LARGE SCALE GENOMIC DNA]</scope>
    <source>
        <strain evidence="2 3">DSM 19056</strain>
    </source>
</reference>
<evidence type="ECO:0000313" key="2">
    <source>
        <dbReference type="EMBL" id="OWK96960.1"/>
    </source>
</evidence>
<proteinExistence type="predicted"/>
<dbReference type="Gene3D" id="1.10.390.10">
    <property type="entry name" value="Neutral Protease Domain 2"/>
    <property type="match status" value="1"/>
</dbReference>
<evidence type="ECO:0000313" key="3">
    <source>
        <dbReference type="Proteomes" id="UP000197587"/>
    </source>
</evidence>
<keyword evidence="3" id="KW-1185">Reference proteome</keyword>
<dbReference type="SUPFAM" id="SSF55486">
    <property type="entry name" value="Metalloproteases ('zincins'), catalytic domain"/>
    <property type="match status" value="1"/>
</dbReference>
<dbReference type="Proteomes" id="UP000197587">
    <property type="component" value="Unassembled WGS sequence"/>
</dbReference>
<accession>A0A246B6G6</accession>
<dbReference type="RefSeq" id="WP_088264989.1">
    <property type="nucleotide sequence ID" value="NZ_JASZ02000068.1"/>
</dbReference>
<evidence type="ECO:0008006" key="4">
    <source>
        <dbReference type="Google" id="ProtNLM"/>
    </source>
</evidence>
<feature type="signal peptide" evidence="1">
    <location>
        <begin position="1"/>
        <end position="19"/>
    </location>
</feature>
<dbReference type="InterPro" id="IPR027268">
    <property type="entry name" value="Peptidase_M4/M1_CTD_sf"/>
</dbReference>
<protein>
    <recommendedName>
        <fullName evidence="4">Peptidase M1 membrane alanine aminopeptidase domain-containing protein</fullName>
    </recommendedName>
</protein>
<evidence type="ECO:0000256" key="1">
    <source>
        <dbReference type="SAM" id="SignalP"/>
    </source>
</evidence>
<organism evidence="2 3">
    <name type="scientific">Kaistella haifensis DSM 19056</name>
    <dbReference type="NCBI Taxonomy" id="1450526"/>
    <lineage>
        <taxon>Bacteria</taxon>
        <taxon>Pseudomonadati</taxon>
        <taxon>Bacteroidota</taxon>
        <taxon>Flavobacteriia</taxon>
        <taxon>Flavobacteriales</taxon>
        <taxon>Weeksellaceae</taxon>
        <taxon>Chryseobacterium group</taxon>
        <taxon>Kaistella</taxon>
    </lineage>
</organism>
<name>A0A246B6G6_9FLAO</name>
<comment type="caution">
    <text evidence="2">The sequence shown here is derived from an EMBL/GenBank/DDBJ whole genome shotgun (WGS) entry which is preliminary data.</text>
</comment>
<dbReference type="EMBL" id="JASZ02000068">
    <property type="protein sequence ID" value="OWK96960.1"/>
    <property type="molecule type" value="Genomic_DNA"/>
</dbReference>